<feature type="coiled-coil region" evidence="9">
    <location>
        <begin position="392"/>
        <end position="426"/>
    </location>
</feature>
<dbReference type="Pfam" id="PF00225">
    <property type="entry name" value="Kinesin"/>
    <property type="match status" value="1"/>
</dbReference>
<reference evidence="12 13" key="1">
    <citation type="submission" date="2020-06" db="EMBL/GenBank/DDBJ databases">
        <authorList>
            <person name="Li R."/>
            <person name="Bekaert M."/>
        </authorList>
    </citation>
    <scope>NUCLEOTIDE SEQUENCE [LARGE SCALE GENOMIC DNA]</scope>
    <source>
        <strain evidence="13">wild</strain>
    </source>
</reference>
<evidence type="ECO:0000259" key="11">
    <source>
        <dbReference type="PROSITE" id="PS50067"/>
    </source>
</evidence>
<evidence type="ECO:0000256" key="1">
    <source>
        <dbReference type="ARBA" id="ARBA00004245"/>
    </source>
</evidence>
<dbReference type="GO" id="GO:0051231">
    <property type="term" value="P:spindle elongation"/>
    <property type="evidence" value="ECO:0007669"/>
    <property type="project" value="TreeGrafter"/>
</dbReference>
<gene>
    <name evidence="12" type="ORF">MCOR_17091</name>
</gene>
<sequence length="626" mass="71436">MKCAIIMWEDFRTNNLLYYKPALKTDDKSCVFVDGKSVEIFNHRNVNENIKYDFSAVYDINTHQQTIYQECVKPQLLHSLNGQNVSIFAYGPTGAGKTHTMLGSATDPGVIPRVINGIFHLIEEQKKTDTMEWSESVKFSYLEIYNEKVMDLLDPKDTDLPIREDTDKNILIPGLAEKEIHSFDEFKTFFGPASNNRTVAATKLNERSSRSHSILLLKIKRTQKSAPYKTLHGKIYLIDLAGSEDNRRTGNKGIRLKESGAINKSLFVLGEVVDAINCCLPRIPYRNSKLTRLLQDSIGGSCHSVMITNIAPEERYYYDTYCTLNFASKSKKIVNSTVTRETVAPRNEILAHKTPMIPEQDPVPAKKPRLTAKEPDKPPQMMDPAPFLSPLLRRQTRLEDTVNRRLEDLEKNLLEQMKKMTEGQQNPPNEEMMTQLKGYLEVSKQQLQQLAVNTPPVTPKRKLNDLDNDRLKDVTNTKDDSAVIKDRPRKNLKKIKSASCISDTPLYAPQPRLFKKGFKSTAVSEFIEITESIEEKTEKKKESTNTKNFNPELQQKMNTEFIEKLNISSVKDLQTLQTVGAKRAKLIFEWRENYGLFSSYEDLKAIPGFTDKYIGNLLKSNFVTVT</sequence>
<evidence type="ECO:0000256" key="9">
    <source>
        <dbReference type="SAM" id="Coils"/>
    </source>
</evidence>
<keyword evidence="13" id="KW-1185">Reference proteome</keyword>
<dbReference type="SUPFAM" id="SSF52540">
    <property type="entry name" value="P-loop containing nucleoside triphosphate hydrolases"/>
    <property type="match status" value="1"/>
</dbReference>
<proteinExistence type="inferred from homology"/>
<dbReference type="InterPro" id="IPR027640">
    <property type="entry name" value="Kinesin-like_fam"/>
</dbReference>
<dbReference type="PROSITE" id="PS50067">
    <property type="entry name" value="KINESIN_MOTOR_2"/>
    <property type="match status" value="1"/>
</dbReference>
<comment type="similarity">
    <text evidence="7 8">Belongs to the TRAFAC class myosin-kinesin ATPase superfamily. Kinesin family.</text>
</comment>
<dbReference type="GO" id="GO:0005524">
    <property type="term" value="F:ATP binding"/>
    <property type="evidence" value="ECO:0007669"/>
    <property type="project" value="UniProtKB-UniRule"/>
</dbReference>
<keyword evidence="4 7" id="KW-0067">ATP-binding</keyword>
<evidence type="ECO:0000256" key="10">
    <source>
        <dbReference type="SAM" id="MobiDB-lite"/>
    </source>
</evidence>
<organism evidence="12 13">
    <name type="scientific">Mytilus coruscus</name>
    <name type="common">Sea mussel</name>
    <dbReference type="NCBI Taxonomy" id="42192"/>
    <lineage>
        <taxon>Eukaryota</taxon>
        <taxon>Metazoa</taxon>
        <taxon>Spiralia</taxon>
        <taxon>Lophotrochozoa</taxon>
        <taxon>Mollusca</taxon>
        <taxon>Bivalvia</taxon>
        <taxon>Autobranchia</taxon>
        <taxon>Pteriomorphia</taxon>
        <taxon>Mytilida</taxon>
        <taxon>Mytiloidea</taxon>
        <taxon>Mytilidae</taxon>
        <taxon>Mytilinae</taxon>
        <taxon>Mytilus</taxon>
    </lineage>
</organism>
<dbReference type="EMBL" id="CACVKT020003009">
    <property type="protein sequence ID" value="CAC5381185.1"/>
    <property type="molecule type" value="Genomic_DNA"/>
</dbReference>
<evidence type="ECO:0000313" key="13">
    <source>
        <dbReference type="Proteomes" id="UP000507470"/>
    </source>
</evidence>
<dbReference type="GO" id="GO:0007052">
    <property type="term" value="P:mitotic spindle organization"/>
    <property type="evidence" value="ECO:0007669"/>
    <property type="project" value="TreeGrafter"/>
</dbReference>
<dbReference type="Gene3D" id="3.40.850.10">
    <property type="entry name" value="Kinesin motor domain"/>
    <property type="match status" value="1"/>
</dbReference>
<dbReference type="AlphaFoldDB" id="A0A6J8BB91"/>
<evidence type="ECO:0000313" key="12">
    <source>
        <dbReference type="EMBL" id="CAC5381185.1"/>
    </source>
</evidence>
<dbReference type="Gene3D" id="1.10.150.280">
    <property type="entry name" value="AF1531-like domain"/>
    <property type="match status" value="1"/>
</dbReference>
<dbReference type="SUPFAM" id="SSF47781">
    <property type="entry name" value="RuvA domain 2-like"/>
    <property type="match status" value="1"/>
</dbReference>
<evidence type="ECO:0000256" key="6">
    <source>
        <dbReference type="ARBA" id="ARBA00023212"/>
    </source>
</evidence>
<keyword evidence="6" id="KW-0206">Cytoskeleton</keyword>
<dbReference type="InterPro" id="IPR010994">
    <property type="entry name" value="RuvA_2-like"/>
</dbReference>
<protein>
    <recommendedName>
        <fullName evidence="8">Kinesin-like protein</fullName>
    </recommendedName>
</protein>
<dbReference type="OrthoDB" id="3176171at2759"/>
<dbReference type="GO" id="GO:0005874">
    <property type="term" value="C:microtubule"/>
    <property type="evidence" value="ECO:0007669"/>
    <property type="project" value="UniProtKB-KW"/>
</dbReference>
<dbReference type="InterPro" id="IPR001752">
    <property type="entry name" value="Kinesin_motor_dom"/>
</dbReference>
<keyword evidence="9" id="KW-0175">Coiled coil</keyword>
<keyword evidence="6" id="KW-0963">Cytoplasm</keyword>
<keyword evidence="3 7" id="KW-0547">Nucleotide-binding</keyword>
<dbReference type="SMART" id="SM00129">
    <property type="entry name" value="KISc"/>
    <property type="match status" value="1"/>
</dbReference>
<comment type="subcellular location">
    <subcellularLocation>
        <location evidence="1">Cytoplasm</location>
        <location evidence="1">Cytoskeleton</location>
    </subcellularLocation>
</comment>
<dbReference type="GO" id="GO:0003777">
    <property type="term" value="F:microtubule motor activity"/>
    <property type="evidence" value="ECO:0007669"/>
    <property type="project" value="InterPro"/>
</dbReference>
<dbReference type="PANTHER" id="PTHR47969:SF9">
    <property type="entry name" value="KINESIN-LIKE PROTEIN"/>
    <property type="match status" value="1"/>
</dbReference>
<dbReference type="Proteomes" id="UP000507470">
    <property type="component" value="Unassembled WGS sequence"/>
</dbReference>
<dbReference type="PRINTS" id="PR00380">
    <property type="entry name" value="KINESINHEAVY"/>
</dbReference>
<dbReference type="GO" id="GO:0007018">
    <property type="term" value="P:microtubule-based movement"/>
    <property type="evidence" value="ECO:0007669"/>
    <property type="project" value="InterPro"/>
</dbReference>
<feature type="region of interest" description="Disordered" evidence="10">
    <location>
        <begin position="357"/>
        <end position="387"/>
    </location>
</feature>
<accession>A0A6J8BB91</accession>
<dbReference type="Pfam" id="PF12836">
    <property type="entry name" value="HHH_3"/>
    <property type="match status" value="1"/>
</dbReference>
<keyword evidence="5 7" id="KW-0505">Motor protein</keyword>
<dbReference type="GO" id="GO:0005875">
    <property type="term" value="C:microtubule associated complex"/>
    <property type="evidence" value="ECO:0007669"/>
    <property type="project" value="TreeGrafter"/>
</dbReference>
<keyword evidence="2 8" id="KW-0493">Microtubule</keyword>
<dbReference type="InterPro" id="IPR019821">
    <property type="entry name" value="Kinesin_motor_CS"/>
</dbReference>
<evidence type="ECO:0000256" key="3">
    <source>
        <dbReference type="ARBA" id="ARBA00022741"/>
    </source>
</evidence>
<dbReference type="PROSITE" id="PS00411">
    <property type="entry name" value="KINESIN_MOTOR_1"/>
    <property type="match status" value="1"/>
</dbReference>
<name>A0A6J8BB91_MYTCO</name>
<evidence type="ECO:0000256" key="2">
    <source>
        <dbReference type="ARBA" id="ARBA00022701"/>
    </source>
</evidence>
<evidence type="ECO:0000256" key="8">
    <source>
        <dbReference type="RuleBase" id="RU000394"/>
    </source>
</evidence>
<feature type="domain" description="Kinesin motor" evidence="11">
    <location>
        <begin position="1"/>
        <end position="333"/>
    </location>
</feature>
<dbReference type="PANTHER" id="PTHR47969">
    <property type="entry name" value="CHROMOSOME-ASSOCIATED KINESIN KIF4A-RELATED"/>
    <property type="match status" value="1"/>
</dbReference>
<feature type="binding site" evidence="7">
    <location>
        <begin position="91"/>
        <end position="98"/>
    </location>
    <ligand>
        <name>ATP</name>
        <dbReference type="ChEBI" id="CHEBI:30616"/>
    </ligand>
</feature>
<evidence type="ECO:0000256" key="4">
    <source>
        <dbReference type="ARBA" id="ARBA00022840"/>
    </source>
</evidence>
<dbReference type="InterPro" id="IPR027417">
    <property type="entry name" value="P-loop_NTPase"/>
</dbReference>
<dbReference type="GO" id="GO:0008017">
    <property type="term" value="F:microtubule binding"/>
    <property type="evidence" value="ECO:0007669"/>
    <property type="project" value="InterPro"/>
</dbReference>
<dbReference type="InterPro" id="IPR036961">
    <property type="entry name" value="Kinesin_motor_dom_sf"/>
</dbReference>
<evidence type="ECO:0000256" key="5">
    <source>
        <dbReference type="ARBA" id="ARBA00023175"/>
    </source>
</evidence>
<evidence type="ECO:0000256" key="7">
    <source>
        <dbReference type="PROSITE-ProRule" id="PRU00283"/>
    </source>
</evidence>